<dbReference type="Pfam" id="PF13405">
    <property type="entry name" value="EF-hand_6"/>
    <property type="match status" value="1"/>
</dbReference>
<dbReference type="SMART" id="SM00054">
    <property type="entry name" value="EFh"/>
    <property type="match status" value="4"/>
</dbReference>
<reference evidence="7 8" key="1">
    <citation type="submission" date="2019-02" db="EMBL/GenBank/DDBJ databases">
        <title>Genome sequencing of the rare red list fungi Dentipellis fragilis.</title>
        <authorList>
            <person name="Buettner E."/>
            <person name="Kellner H."/>
        </authorList>
    </citation>
    <scope>NUCLEOTIDE SEQUENCE [LARGE SCALE GENOMIC DNA]</scope>
    <source>
        <strain evidence="7 8">DSM 105465</strain>
    </source>
</reference>
<dbReference type="PROSITE" id="PS00018">
    <property type="entry name" value="EF_HAND_1"/>
    <property type="match status" value="2"/>
</dbReference>
<dbReference type="PROSITE" id="PS50222">
    <property type="entry name" value="EF_HAND_2"/>
    <property type="match status" value="2"/>
</dbReference>
<dbReference type="Proteomes" id="UP000298327">
    <property type="component" value="Unassembled WGS sequence"/>
</dbReference>
<evidence type="ECO:0000256" key="2">
    <source>
        <dbReference type="ARBA" id="ARBA00022490"/>
    </source>
</evidence>
<dbReference type="PANTHER" id="PTHR46212:SF3">
    <property type="entry name" value="GH27120P"/>
    <property type="match status" value="1"/>
</dbReference>
<evidence type="ECO:0000313" key="7">
    <source>
        <dbReference type="EMBL" id="TFY63457.1"/>
    </source>
</evidence>
<accession>A0A4Y9YP71</accession>
<dbReference type="InterPro" id="IPR018247">
    <property type="entry name" value="EF_Hand_1_Ca_BS"/>
</dbReference>
<dbReference type="InterPro" id="IPR011992">
    <property type="entry name" value="EF-hand-dom_pair"/>
</dbReference>
<sequence length="254" mass="29144">MRELDAVWRTARIRCPTRLRRPWWPWRLRTSRSTRRTPAGADPQLWSWFTAVDTDRSGHISAHELQKALINGDWSPFDLDTVKLLMSIFDTDRSGTIGFNEFAGLWKYIKDWQNVFRHFDRDNSGSIDGQELHDALRQFGYNLSPQLLQLVQRKYDVKATTTQAAYGGRAAPPGISFDRFVRACVVVKQITESFSKLDTDRDGWIQINYDQFMQTVLTLPTICGDGVGEVLEYGDVTVREEEIVLYSNAVAMSA</sequence>
<feature type="domain" description="EF-hand" evidence="6">
    <location>
        <begin position="107"/>
        <end position="142"/>
    </location>
</feature>
<dbReference type="GO" id="GO:0048306">
    <property type="term" value="F:calcium-dependent protein binding"/>
    <property type="evidence" value="ECO:0007669"/>
    <property type="project" value="UniProtKB-ARBA"/>
</dbReference>
<dbReference type="GO" id="GO:0005509">
    <property type="term" value="F:calcium ion binding"/>
    <property type="evidence" value="ECO:0007669"/>
    <property type="project" value="InterPro"/>
</dbReference>
<organism evidence="7 8">
    <name type="scientific">Dentipellis fragilis</name>
    <dbReference type="NCBI Taxonomy" id="205917"/>
    <lineage>
        <taxon>Eukaryota</taxon>
        <taxon>Fungi</taxon>
        <taxon>Dikarya</taxon>
        <taxon>Basidiomycota</taxon>
        <taxon>Agaricomycotina</taxon>
        <taxon>Agaricomycetes</taxon>
        <taxon>Russulales</taxon>
        <taxon>Hericiaceae</taxon>
        <taxon>Dentipellis</taxon>
    </lineage>
</organism>
<keyword evidence="2" id="KW-0963">Cytoplasm</keyword>
<dbReference type="STRING" id="205917.A0A4Y9YP71"/>
<comment type="subcellular location">
    <subcellularLocation>
        <location evidence="1">Cytoplasm</location>
    </subcellularLocation>
</comment>
<dbReference type="AlphaFoldDB" id="A0A4Y9YP71"/>
<dbReference type="Pfam" id="PF13499">
    <property type="entry name" value="EF-hand_7"/>
    <property type="match status" value="1"/>
</dbReference>
<dbReference type="PANTHER" id="PTHR46212">
    <property type="entry name" value="PEFLIN"/>
    <property type="match status" value="1"/>
</dbReference>
<evidence type="ECO:0000256" key="3">
    <source>
        <dbReference type="ARBA" id="ARBA00022723"/>
    </source>
</evidence>
<evidence type="ECO:0000256" key="1">
    <source>
        <dbReference type="ARBA" id="ARBA00004496"/>
    </source>
</evidence>
<evidence type="ECO:0000313" key="8">
    <source>
        <dbReference type="Proteomes" id="UP000298327"/>
    </source>
</evidence>
<evidence type="ECO:0000256" key="4">
    <source>
        <dbReference type="ARBA" id="ARBA00022737"/>
    </source>
</evidence>
<keyword evidence="5" id="KW-0106">Calcium</keyword>
<name>A0A4Y9YP71_9AGAM</name>
<dbReference type="Gene3D" id="1.10.238.10">
    <property type="entry name" value="EF-hand"/>
    <property type="match status" value="1"/>
</dbReference>
<dbReference type="CDD" id="cd16180">
    <property type="entry name" value="EFh_PEF_Group_I"/>
    <property type="match status" value="1"/>
</dbReference>
<proteinExistence type="predicted"/>
<dbReference type="SUPFAM" id="SSF47473">
    <property type="entry name" value="EF-hand"/>
    <property type="match status" value="1"/>
</dbReference>
<dbReference type="EMBL" id="SEOQ01000414">
    <property type="protein sequence ID" value="TFY63457.1"/>
    <property type="molecule type" value="Genomic_DNA"/>
</dbReference>
<dbReference type="InterPro" id="IPR051426">
    <property type="entry name" value="Peflin/Sorcin_CaBP"/>
</dbReference>
<dbReference type="InterPro" id="IPR002048">
    <property type="entry name" value="EF_hand_dom"/>
</dbReference>
<evidence type="ECO:0000259" key="6">
    <source>
        <dbReference type="PROSITE" id="PS50222"/>
    </source>
</evidence>
<gene>
    <name evidence="7" type="ORF">EVG20_g6304</name>
</gene>
<keyword evidence="4" id="KW-0677">Repeat</keyword>
<keyword evidence="3" id="KW-0479">Metal-binding</keyword>
<feature type="domain" description="EF-hand" evidence="6">
    <location>
        <begin position="40"/>
        <end position="75"/>
    </location>
</feature>
<protein>
    <recommendedName>
        <fullName evidence="6">EF-hand domain-containing protein</fullName>
    </recommendedName>
</protein>
<keyword evidence="8" id="KW-1185">Reference proteome</keyword>
<dbReference type="OrthoDB" id="186625at2759"/>
<dbReference type="GO" id="GO:0005737">
    <property type="term" value="C:cytoplasm"/>
    <property type="evidence" value="ECO:0007669"/>
    <property type="project" value="UniProtKB-SubCell"/>
</dbReference>
<evidence type="ECO:0000256" key="5">
    <source>
        <dbReference type="ARBA" id="ARBA00022837"/>
    </source>
</evidence>
<comment type="caution">
    <text evidence="7">The sequence shown here is derived from an EMBL/GenBank/DDBJ whole genome shotgun (WGS) entry which is preliminary data.</text>
</comment>